<organism evidence="1 2">
    <name type="scientific">Agrocybe pediades</name>
    <dbReference type="NCBI Taxonomy" id="84607"/>
    <lineage>
        <taxon>Eukaryota</taxon>
        <taxon>Fungi</taxon>
        <taxon>Dikarya</taxon>
        <taxon>Basidiomycota</taxon>
        <taxon>Agaricomycotina</taxon>
        <taxon>Agaricomycetes</taxon>
        <taxon>Agaricomycetidae</taxon>
        <taxon>Agaricales</taxon>
        <taxon>Agaricineae</taxon>
        <taxon>Strophariaceae</taxon>
        <taxon>Agrocybe</taxon>
    </lineage>
</organism>
<accession>A0A8H4QTM5</accession>
<name>A0A8H4QTM5_9AGAR</name>
<keyword evidence="2" id="KW-1185">Reference proteome</keyword>
<reference evidence="1 2" key="1">
    <citation type="submission" date="2019-12" db="EMBL/GenBank/DDBJ databases">
        <authorList>
            <person name="Floudas D."/>
            <person name="Bentzer J."/>
            <person name="Ahren D."/>
            <person name="Johansson T."/>
            <person name="Persson P."/>
            <person name="Tunlid A."/>
        </authorList>
    </citation>
    <scope>NUCLEOTIDE SEQUENCE [LARGE SCALE GENOMIC DNA]</scope>
    <source>
        <strain evidence="1 2">CBS 102.39</strain>
    </source>
</reference>
<comment type="caution">
    <text evidence="1">The sequence shown here is derived from an EMBL/GenBank/DDBJ whole genome shotgun (WGS) entry which is preliminary data.</text>
</comment>
<dbReference type="AlphaFoldDB" id="A0A8H4QTM5"/>
<protein>
    <submittedName>
        <fullName evidence="1">Uncharacterized protein</fullName>
    </submittedName>
</protein>
<evidence type="ECO:0000313" key="2">
    <source>
        <dbReference type="Proteomes" id="UP000521872"/>
    </source>
</evidence>
<dbReference type="Proteomes" id="UP000521872">
    <property type="component" value="Unassembled WGS sequence"/>
</dbReference>
<proteinExistence type="predicted"/>
<dbReference type="EMBL" id="JAACJL010000031">
    <property type="protein sequence ID" value="KAF4616996.1"/>
    <property type="molecule type" value="Genomic_DNA"/>
</dbReference>
<sequence>MRNRITLPYDVWYYVATFLPLPALEKLISVHRAFLHIFIKRQYNEVIFPTIYYPEKVRLHRNTSPKILNHVTTLVLDLHAFRFKGLSKHIRFIGSIAKATLRLLQRRNARAPVPSQFEQAYKLIETIQAIPELRSLIIKISCISLCKEDSLRLRAGAAFISATLLVHAKNIRRLSLSGAYYVPLLFESLKLPALEEFSVAFDCLLPREETLSLLISFLTRHKEGLKTISISIRGHDHGLLLRPLDPSYLFGRLPLFPRLINLSMLMDSDVIIDNIEYFVRKQPSTLQNVELQVFEAPMDPWMDPTLRNLLAQPIFQVGLPGISTLKLSPITKYKKRDEIHVLMKGFGLYLRRLCSSLADLILDFRVPVCSLQHIFSPNERWEKLCIRSLTIHTCGLSPLVLFNIHKHLPCLTELDWTVSRCIACGEPGHEWGEVHELSPKHRYGMEIDRFVSGLEQLDLKSSSLRRLTIRHFGQWYRSKLSGRVQAVFEAAFLPNVSVQFISLDDG</sequence>
<evidence type="ECO:0000313" key="1">
    <source>
        <dbReference type="EMBL" id="KAF4616996.1"/>
    </source>
</evidence>
<gene>
    <name evidence="1" type="ORF">D9613_008501</name>
</gene>